<keyword evidence="1" id="KW-1133">Transmembrane helix</keyword>
<keyword evidence="4" id="KW-1185">Reference proteome</keyword>
<keyword evidence="1" id="KW-0472">Membrane</keyword>
<comment type="caution">
    <text evidence="3">The sequence shown here is derived from an EMBL/GenBank/DDBJ whole genome shotgun (WGS) entry which is preliminary data.</text>
</comment>
<dbReference type="Proteomes" id="UP001523262">
    <property type="component" value="Unassembled WGS sequence"/>
</dbReference>
<accession>A0ABT0WA81</accession>
<gene>
    <name evidence="3" type="ORF">NDK43_11655</name>
</gene>
<dbReference type="InterPro" id="IPR043831">
    <property type="entry name" value="DUF5808"/>
</dbReference>
<proteinExistence type="predicted"/>
<name>A0ABT0WA81_9BACI</name>
<sequence>MERRKWRKEEIEEYRKTKGVFFYYNKEDFNFLVPKAYGIGWTVNWANPISLVFVIAIIGVILIRKLFSVICANLDCGELY</sequence>
<evidence type="ECO:0000313" key="3">
    <source>
        <dbReference type="EMBL" id="MCM2532924.1"/>
    </source>
</evidence>
<feature type="transmembrane region" description="Helical" evidence="1">
    <location>
        <begin position="45"/>
        <end position="63"/>
    </location>
</feature>
<dbReference type="EMBL" id="JAMQCR010000001">
    <property type="protein sequence ID" value="MCM2532924.1"/>
    <property type="molecule type" value="Genomic_DNA"/>
</dbReference>
<organism evidence="3 4">
    <name type="scientific">Neobacillus pocheonensis</name>
    <dbReference type="NCBI Taxonomy" id="363869"/>
    <lineage>
        <taxon>Bacteria</taxon>
        <taxon>Bacillati</taxon>
        <taxon>Bacillota</taxon>
        <taxon>Bacilli</taxon>
        <taxon>Bacillales</taxon>
        <taxon>Bacillaceae</taxon>
        <taxon>Neobacillus</taxon>
    </lineage>
</organism>
<protein>
    <submittedName>
        <fullName evidence="3">DUF5808 domain-containing protein</fullName>
    </submittedName>
</protein>
<keyword evidence="1" id="KW-0812">Transmembrane</keyword>
<feature type="domain" description="DUF5808" evidence="2">
    <location>
        <begin position="30"/>
        <end position="50"/>
    </location>
</feature>
<reference evidence="3 4" key="1">
    <citation type="submission" date="2022-06" db="EMBL/GenBank/DDBJ databases">
        <authorList>
            <person name="Jeon C.O."/>
        </authorList>
    </citation>
    <scope>NUCLEOTIDE SEQUENCE [LARGE SCALE GENOMIC DNA]</scope>
    <source>
        <strain evidence="3 4">KCTC 13943</strain>
    </source>
</reference>
<dbReference type="Pfam" id="PF19124">
    <property type="entry name" value="DUF5808"/>
    <property type="match status" value="1"/>
</dbReference>
<evidence type="ECO:0000313" key="4">
    <source>
        <dbReference type="Proteomes" id="UP001523262"/>
    </source>
</evidence>
<evidence type="ECO:0000256" key="1">
    <source>
        <dbReference type="SAM" id="Phobius"/>
    </source>
</evidence>
<evidence type="ECO:0000259" key="2">
    <source>
        <dbReference type="Pfam" id="PF19124"/>
    </source>
</evidence>